<evidence type="ECO:0000313" key="1">
    <source>
        <dbReference type="EMBL" id="MBH0775546.1"/>
    </source>
</evidence>
<dbReference type="EMBL" id="JADMLG010000002">
    <property type="protein sequence ID" value="MBH0775546.1"/>
    <property type="molecule type" value="Genomic_DNA"/>
</dbReference>
<organism evidence="1 2">
    <name type="scientific">Nocardia bovistercoris</name>
    <dbReference type="NCBI Taxonomy" id="2785916"/>
    <lineage>
        <taxon>Bacteria</taxon>
        <taxon>Bacillati</taxon>
        <taxon>Actinomycetota</taxon>
        <taxon>Actinomycetes</taxon>
        <taxon>Mycobacteriales</taxon>
        <taxon>Nocardiaceae</taxon>
        <taxon>Nocardia</taxon>
    </lineage>
</organism>
<proteinExistence type="predicted"/>
<dbReference type="RefSeq" id="WP_196147911.1">
    <property type="nucleotide sequence ID" value="NZ_JADMLG010000002.1"/>
</dbReference>
<comment type="caution">
    <text evidence="1">The sequence shown here is derived from an EMBL/GenBank/DDBJ whole genome shotgun (WGS) entry which is preliminary data.</text>
</comment>
<name>A0A931I7L0_9NOCA</name>
<dbReference type="AlphaFoldDB" id="A0A931I7L0"/>
<sequence length="683" mass="75086">MTQVSDITAFAHPDGNRIELTWRVFGPAGPQIMIRRGAGTHPAGIGDGIEVTDIRDGAATDDRLHGETVYYYTFFTRADNDQAWDTDPRNMVSAMATSNYDMGKLLYSMLPAIYRRYDAPSGDIDDGPDHQGKGVLRRYLELTGGQLDQLYSLARAALDLHDLDRVDGRLLPILAQWIGWRTDHRLAVRDQRREIRFAPAIYQRIGTFDAIDATARRVTGMQVRAKEFVHNIARANQPEQLMIWSVFRRDPGSDWSTPVLVSPSVAFDGRPAHIRAAADDMLFFHTHRVHGWGIWAKRLDGDGVWSASVPVVETRGDARYPAAARVGNRTWLCWESYDPDERAARRRIALRNRADTDSDWSEIVVSGGPGGEFAGAGDTERRRPAVAADGAGGLWLFWQELSGDHWEIRYNRHDGTRWQLTAPKTLPQNADERIAADMSVLVRPSGADRRLWLFGARQVPGGLAGEKRWSVTYRVKNALDPNETSDWSPPRLLPKPAATVHDREPAPLLRGDRIELFFSSTRPTVTGEVGRAAWSIHRTELLDPATNTWADPRPVATGAAGRRASLAFGTSTGTVLTYRAGDRLAPDGVSAAGTDSTAAGTTTFHGTRPVSYGTFDDTQTYTYTAAGGGVAGDGRFARDAVGLFLIPPQPGLPPEQLAAATARLASVAAEFLPVNARAILIQH</sequence>
<keyword evidence="2" id="KW-1185">Reference proteome</keyword>
<accession>A0A931I7L0</accession>
<dbReference type="InterPro" id="IPR006521">
    <property type="entry name" value="Tail_protein_I"/>
</dbReference>
<protein>
    <recommendedName>
        <fullName evidence="3">Phage tail protein</fullName>
    </recommendedName>
</protein>
<gene>
    <name evidence="1" type="ORF">IT779_04480</name>
</gene>
<reference evidence="1" key="1">
    <citation type="submission" date="2020-11" db="EMBL/GenBank/DDBJ databases">
        <title>Nocardia NEAU-351.nov., a novel actinomycete isolated from the cow dung.</title>
        <authorList>
            <person name="Zhang X."/>
        </authorList>
    </citation>
    <scope>NUCLEOTIDE SEQUENCE</scope>
    <source>
        <strain evidence="1">NEAU-351</strain>
    </source>
</reference>
<evidence type="ECO:0008006" key="3">
    <source>
        <dbReference type="Google" id="ProtNLM"/>
    </source>
</evidence>
<dbReference type="Pfam" id="PF09684">
    <property type="entry name" value="Tail_P2_I"/>
    <property type="match status" value="1"/>
</dbReference>
<evidence type="ECO:0000313" key="2">
    <source>
        <dbReference type="Proteomes" id="UP000655751"/>
    </source>
</evidence>
<dbReference type="Proteomes" id="UP000655751">
    <property type="component" value="Unassembled WGS sequence"/>
</dbReference>